<sequence length="78" mass="8414">MPSPSFDQATQEGAAIADLFSRIKDIEESSGDWNGGEVVAVLSQWFSELHVDVDGSADQVRHLQPGMELHPPAGPQVQ</sequence>
<dbReference type="Proteomes" id="UP001230328">
    <property type="component" value="Unassembled WGS sequence"/>
</dbReference>
<reference evidence="1 2" key="1">
    <citation type="submission" date="2023-07" db="EMBL/GenBank/DDBJ databases">
        <title>Comparative genomics of wheat-associated soil bacteria to identify genetic determinants of phenazine resistance.</title>
        <authorList>
            <person name="Mouncey N."/>
        </authorList>
    </citation>
    <scope>NUCLEOTIDE SEQUENCE [LARGE SCALE GENOMIC DNA]</scope>
    <source>
        <strain evidence="1 2">V2I4</strain>
    </source>
</reference>
<dbReference type="RefSeq" id="WP_307532319.1">
    <property type="nucleotide sequence ID" value="NZ_JAUSZI010000003.1"/>
</dbReference>
<gene>
    <name evidence="1" type="ORF">QF035_011235</name>
</gene>
<keyword evidence="2" id="KW-1185">Reference proteome</keyword>
<evidence type="ECO:0000313" key="1">
    <source>
        <dbReference type="EMBL" id="MDQ1033566.1"/>
    </source>
</evidence>
<evidence type="ECO:0000313" key="2">
    <source>
        <dbReference type="Proteomes" id="UP001230328"/>
    </source>
</evidence>
<comment type="caution">
    <text evidence="1">The sequence shown here is derived from an EMBL/GenBank/DDBJ whole genome shotgun (WGS) entry which is preliminary data.</text>
</comment>
<accession>A0ABU0TF02</accession>
<protein>
    <submittedName>
        <fullName evidence="1">Uncharacterized protein</fullName>
    </submittedName>
</protein>
<dbReference type="EMBL" id="JAUSZI010000003">
    <property type="protein sequence ID" value="MDQ1033566.1"/>
    <property type="molecule type" value="Genomic_DNA"/>
</dbReference>
<proteinExistence type="predicted"/>
<name>A0ABU0TF02_9ACTN</name>
<organism evidence="1 2">
    <name type="scientific">Streptomyces umbrinus</name>
    <dbReference type="NCBI Taxonomy" id="67370"/>
    <lineage>
        <taxon>Bacteria</taxon>
        <taxon>Bacillati</taxon>
        <taxon>Actinomycetota</taxon>
        <taxon>Actinomycetes</taxon>
        <taxon>Kitasatosporales</taxon>
        <taxon>Streptomycetaceae</taxon>
        <taxon>Streptomyces</taxon>
        <taxon>Streptomyces phaeochromogenes group</taxon>
    </lineage>
</organism>